<dbReference type="Proteomes" id="UP000591131">
    <property type="component" value="Unassembled WGS sequence"/>
</dbReference>
<feature type="region of interest" description="Disordered" evidence="1">
    <location>
        <begin position="52"/>
        <end position="277"/>
    </location>
</feature>
<accession>A0A7J6M161</accession>
<evidence type="ECO:0000313" key="2">
    <source>
        <dbReference type="EMBL" id="KAF4665156.1"/>
    </source>
</evidence>
<feature type="compositionally biased region" description="Polar residues" evidence="1">
    <location>
        <begin position="130"/>
        <end position="142"/>
    </location>
</feature>
<protein>
    <submittedName>
        <fullName evidence="2">Uncharacterized protein</fullName>
    </submittedName>
</protein>
<keyword evidence="3" id="KW-1185">Reference proteome</keyword>
<dbReference type="AlphaFoldDB" id="A0A7J6M161"/>
<name>A0A7J6M161_PERCH</name>
<evidence type="ECO:0000313" key="3">
    <source>
        <dbReference type="Proteomes" id="UP000591131"/>
    </source>
</evidence>
<organism evidence="2 3">
    <name type="scientific">Perkinsus chesapeaki</name>
    <name type="common">Clam parasite</name>
    <name type="synonym">Perkinsus andrewsi</name>
    <dbReference type="NCBI Taxonomy" id="330153"/>
    <lineage>
        <taxon>Eukaryota</taxon>
        <taxon>Sar</taxon>
        <taxon>Alveolata</taxon>
        <taxon>Perkinsozoa</taxon>
        <taxon>Perkinsea</taxon>
        <taxon>Perkinsida</taxon>
        <taxon>Perkinsidae</taxon>
        <taxon>Perkinsus</taxon>
    </lineage>
</organism>
<gene>
    <name evidence="2" type="ORF">FOL47_004731</name>
</gene>
<sequence length="349" mass="38439">MSHASLYEPCCAATLYEDDMNTCRSGGPPMTAYLGGRNDYICSTARMSDKRREPLTLVEHKRGLSQDSTAHRRRSDGANRVTPRSGAGTPRRSTKPLVDKLDLDSADRKGEGWYMEPRRSIKESNHIHRQTISPRNRTTQHLGESDGSSSASFHGSEDRPSTAEGRSIRGSAYTPASSLLGSGHCYRRSRSPLRRPQAPPSLGRSVEFRKDTSEEEQRRGSEPELPKLSAERSQRPPTRETVAKVDEDAPCLPARSRSLSAPRQGQYRPSTSITPTDLLRASRSLLLPYSPSTPQTSVAKRPQVYANSAPHSYFRSLPGLDSLPIARALPFGSYTWGRGASMSMRGGVV</sequence>
<feature type="compositionally biased region" description="Basic and acidic residues" evidence="1">
    <location>
        <begin position="206"/>
        <end position="247"/>
    </location>
</feature>
<evidence type="ECO:0000256" key="1">
    <source>
        <dbReference type="SAM" id="MobiDB-lite"/>
    </source>
</evidence>
<proteinExistence type="predicted"/>
<comment type="caution">
    <text evidence="2">The sequence shown here is derived from an EMBL/GenBank/DDBJ whole genome shotgun (WGS) entry which is preliminary data.</text>
</comment>
<feature type="compositionally biased region" description="Basic and acidic residues" evidence="1">
    <location>
        <begin position="97"/>
        <end position="126"/>
    </location>
</feature>
<feature type="compositionally biased region" description="Basic and acidic residues" evidence="1">
    <location>
        <begin position="52"/>
        <end position="64"/>
    </location>
</feature>
<feature type="compositionally biased region" description="Polar residues" evidence="1">
    <location>
        <begin position="257"/>
        <end position="275"/>
    </location>
</feature>
<feature type="compositionally biased region" description="Low complexity" evidence="1">
    <location>
        <begin position="145"/>
        <end position="154"/>
    </location>
</feature>
<dbReference type="EMBL" id="JAAPAO010000269">
    <property type="protein sequence ID" value="KAF4665156.1"/>
    <property type="molecule type" value="Genomic_DNA"/>
</dbReference>
<reference evidence="2 3" key="1">
    <citation type="submission" date="2020-04" db="EMBL/GenBank/DDBJ databases">
        <title>Perkinsus chesapeaki whole genome sequence.</title>
        <authorList>
            <person name="Bogema D.R."/>
        </authorList>
    </citation>
    <scope>NUCLEOTIDE SEQUENCE [LARGE SCALE GENOMIC DNA]</scope>
    <source>
        <strain evidence="2">ATCC PRA-425</strain>
    </source>
</reference>